<evidence type="ECO:0000259" key="1">
    <source>
        <dbReference type="PROSITE" id="PS51186"/>
    </source>
</evidence>
<dbReference type="InterPro" id="IPR000182">
    <property type="entry name" value="GNAT_dom"/>
</dbReference>
<name>A0ABY6NSK3_9FLAO</name>
<dbReference type="InterPro" id="IPR016181">
    <property type="entry name" value="Acyl_CoA_acyltransferase"/>
</dbReference>
<organism evidence="2 3">
    <name type="scientific">Salinimicrobium tongyeongense</name>
    <dbReference type="NCBI Taxonomy" id="2809707"/>
    <lineage>
        <taxon>Bacteria</taxon>
        <taxon>Pseudomonadati</taxon>
        <taxon>Bacteroidota</taxon>
        <taxon>Flavobacteriia</taxon>
        <taxon>Flavobacteriales</taxon>
        <taxon>Flavobacteriaceae</taxon>
        <taxon>Salinimicrobium</taxon>
    </lineage>
</organism>
<dbReference type="EMBL" id="CP069620">
    <property type="protein sequence ID" value="UZH55887.1"/>
    <property type="molecule type" value="Genomic_DNA"/>
</dbReference>
<reference evidence="2" key="1">
    <citation type="submission" date="2021-02" db="EMBL/GenBank/DDBJ databases">
        <title>Salinimicrobium sp. nov. isolated from seawater in Tongyeong, Republic of Korea.</title>
        <authorList>
            <person name="Lee S.-J."/>
        </authorList>
    </citation>
    <scope>NUCLEOTIDE SEQUENCE</scope>
    <source>
        <strain evidence="2">HN-2-9-2</strain>
    </source>
</reference>
<protein>
    <submittedName>
        <fullName evidence="2">GNAT family N-acetyltransferase</fullName>
    </submittedName>
</protein>
<dbReference type="PROSITE" id="PS51186">
    <property type="entry name" value="GNAT"/>
    <property type="match status" value="1"/>
</dbReference>
<feature type="domain" description="N-acetyltransferase" evidence="1">
    <location>
        <begin position="1"/>
        <end position="155"/>
    </location>
</feature>
<dbReference type="Gene3D" id="3.40.630.30">
    <property type="match status" value="1"/>
</dbReference>
<evidence type="ECO:0000313" key="2">
    <source>
        <dbReference type="EMBL" id="UZH55887.1"/>
    </source>
</evidence>
<keyword evidence="3" id="KW-1185">Reference proteome</keyword>
<proteinExistence type="predicted"/>
<dbReference type="SUPFAM" id="SSF55729">
    <property type="entry name" value="Acyl-CoA N-acyltransferases (Nat)"/>
    <property type="match status" value="1"/>
</dbReference>
<evidence type="ECO:0000313" key="3">
    <source>
        <dbReference type="Proteomes" id="UP001163981"/>
    </source>
</evidence>
<accession>A0ABY6NSK3</accession>
<dbReference type="Pfam" id="PF00583">
    <property type="entry name" value="Acetyltransf_1"/>
    <property type="match status" value="1"/>
</dbReference>
<dbReference type="RefSeq" id="WP_265164296.1">
    <property type="nucleotide sequence ID" value="NZ_CP069620.1"/>
</dbReference>
<gene>
    <name evidence="2" type="ORF">JRG66_03110</name>
</gene>
<sequence length="273" mass="30922">MKIKNLASLALEEVMSCFLLAFEGYFVKLPEELHYWKGRFAATRVNWELSFGMFDDERLVGFVIHGIDFHQGQLTAYNTGTGVLAGYRGLAVVDKLYAHAIPVLKAEGIEKCLLEVICENERAIKVYKRIGFQTTRKLSSFTGSLPEIPSEKRLQKCHFSEVMGSGLYNEGLYAWENSASTVKLMEERVQTWCLGDRASPEAYLVIDISGNILQLFSKSENYLELLTAAGRVVKEVKLKNLNAARKELIDTLQKCHFSNPVNQFEMEMNISSR</sequence>
<dbReference type="Proteomes" id="UP001163981">
    <property type="component" value="Chromosome"/>
</dbReference>